<evidence type="ECO:0000313" key="2">
    <source>
        <dbReference type="Proteomes" id="UP000568022"/>
    </source>
</evidence>
<organism evidence="1 2">
    <name type="scientific">Streptomyces griseoloalbus</name>
    <dbReference type="NCBI Taxonomy" id="67303"/>
    <lineage>
        <taxon>Bacteria</taxon>
        <taxon>Bacillati</taxon>
        <taxon>Actinomycetota</taxon>
        <taxon>Actinomycetes</taxon>
        <taxon>Kitasatosporales</taxon>
        <taxon>Streptomycetaceae</taxon>
        <taxon>Streptomyces</taxon>
    </lineage>
</organism>
<evidence type="ECO:0000313" key="1">
    <source>
        <dbReference type="EMBL" id="MBB5127776.1"/>
    </source>
</evidence>
<dbReference type="AlphaFoldDB" id="A0A7W8BQK2"/>
<protein>
    <recommendedName>
        <fullName evidence="3">Transposase</fullName>
    </recommendedName>
</protein>
<gene>
    <name evidence="1" type="ORF">FHS32_004529</name>
</gene>
<accession>A0A7W8BQK2</accession>
<name>A0A7W8BQK2_9ACTN</name>
<reference evidence="1 2" key="1">
    <citation type="submission" date="2020-08" db="EMBL/GenBank/DDBJ databases">
        <title>Genomic Encyclopedia of Type Strains, Phase III (KMG-III): the genomes of soil and plant-associated and newly described type strains.</title>
        <authorList>
            <person name="Whitman W."/>
        </authorList>
    </citation>
    <scope>NUCLEOTIDE SEQUENCE [LARGE SCALE GENOMIC DNA]</scope>
    <source>
        <strain evidence="1 2">CECT 3226</strain>
    </source>
</reference>
<sequence>MRDLHDVVRGPDGKSAPHAFVALARDASKWLLKCSQELGYQQYVDLREQITDDVAHRTICTDRNDVDTAAKWFETQQTRLQDCEPGLPL</sequence>
<keyword evidence="2" id="KW-1185">Reference proteome</keyword>
<dbReference type="Proteomes" id="UP000568022">
    <property type="component" value="Unassembled WGS sequence"/>
</dbReference>
<proteinExistence type="predicted"/>
<evidence type="ECO:0008006" key="3">
    <source>
        <dbReference type="Google" id="ProtNLM"/>
    </source>
</evidence>
<comment type="caution">
    <text evidence="1">The sequence shown here is derived from an EMBL/GenBank/DDBJ whole genome shotgun (WGS) entry which is preliminary data.</text>
</comment>
<dbReference type="EMBL" id="JACHJE010000010">
    <property type="protein sequence ID" value="MBB5127776.1"/>
    <property type="molecule type" value="Genomic_DNA"/>
</dbReference>